<dbReference type="AlphaFoldDB" id="A0A2P2QJ65"/>
<sequence length="31" mass="3861">MKCIEKNYLFDPRLLFQFNFSLYFETEPNVN</sequence>
<proteinExistence type="predicted"/>
<evidence type="ECO:0000313" key="1">
    <source>
        <dbReference type="EMBL" id="MBX66991.1"/>
    </source>
</evidence>
<reference evidence="1" key="1">
    <citation type="submission" date="2018-02" db="EMBL/GenBank/DDBJ databases">
        <title>Rhizophora mucronata_Transcriptome.</title>
        <authorList>
            <person name="Meera S.P."/>
            <person name="Sreeshan A."/>
            <person name="Augustine A."/>
        </authorList>
    </citation>
    <scope>NUCLEOTIDE SEQUENCE</scope>
    <source>
        <tissue evidence="1">Leaf</tissue>
    </source>
</reference>
<dbReference type="EMBL" id="GGEC01086507">
    <property type="protein sequence ID" value="MBX66991.1"/>
    <property type="molecule type" value="Transcribed_RNA"/>
</dbReference>
<name>A0A2P2QJ65_RHIMU</name>
<protein>
    <submittedName>
        <fullName evidence="1">Uncharacterized protein</fullName>
    </submittedName>
</protein>
<accession>A0A2P2QJ65</accession>
<organism evidence="1">
    <name type="scientific">Rhizophora mucronata</name>
    <name type="common">Asiatic mangrove</name>
    <dbReference type="NCBI Taxonomy" id="61149"/>
    <lineage>
        <taxon>Eukaryota</taxon>
        <taxon>Viridiplantae</taxon>
        <taxon>Streptophyta</taxon>
        <taxon>Embryophyta</taxon>
        <taxon>Tracheophyta</taxon>
        <taxon>Spermatophyta</taxon>
        <taxon>Magnoliopsida</taxon>
        <taxon>eudicotyledons</taxon>
        <taxon>Gunneridae</taxon>
        <taxon>Pentapetalae</taxon>
        <taxon>rosids</taxon>
        <taxon>fabids</taxon>
        <taxon>Malpighiales</taxon>
        <taxon>Rhizophoraceae</taxon>
        <taxon>Rhizophora</taxon>
    </lineage>
</organism>